<sequence length="18" mass="2343">MRYLLPFMFLKSHHYVLF</sequence>
<protein>
    <submittedName>
        <fullName evidence="1">Uncharacterized protein</fullName>
    </submittedName>
</protein>
<dbReference type="AlphaFoldDB" id="A0A2P2QK94"/>
<evidence type="ECO:0000313" key="1">
    <source>
        <dbReference type="EMBL" id="MBX67393.1"/>
    </source>
</evidence>
<accession>A0A2P2QK94</accession>
<name>A0A2P2QK94_RHIMU</name>
<dbReference type="EMBL" id="GGEC01086909">
    <property type="protein sequence ID" value="MBX67393.1"/>
    <property type="molecule type" value="Transcribed_RNA"/>
</dbReference>
<proteinExistence type="predicted"/>
<organism evidence="1">
    <name type="scientific">Rhizophora mucronata</name>
    <name type="common">Asiatic mangrove</name>
    <dbReference type="NCBI Taxonomy" id="61149"/>
    <lineage>
        <taxon>Eukaryota</taxon>
        <taxon>Viridiplantae</taxon>
        <taxon>Streptophyta</taxon>
        <taxon>Embryophyta</taxon>
        <taxon>Tracheophyta</taxon>
        <taxon>Spermatophyta</taxon>
        <taxon>Magnoliopsida</taxon>
        <taxon>eudicotyledons</taxon>
        <taxon>Gunneridae</taxon>
        <taxon>Pentapetalae</taxon>
        <taxon>rosids</taxon>
        <taxon>fabids</taxon>
        <taxon>Malpighiales</taxon>
        <taxon>Rhizophoraceae</taxon>
        <taxon>Rhizophora</taxon>
    </lineage>
</organism>
<reference evidence="1" key="1">
    <citation type="submission" date="2018-02" db="EMBL/GenBank/DDBJ databases">
        <title>Rhizophora mucronata_Transcriptome.</title>
        <authorList>
            <person name="Meera S.P."/>
            <person name="Sreeshan A."/>
            <person name="Augustine A."/>
        </authorList>
    </citation>
    <scope>NUCLEOTIDE SEQUENCE</scope>
    <source>
        <tissue evidence="1">Leaf</tissue>
    </source>
</reference>